<protein>
    <recommendedName>
        <fullName evidence="3">Myb-like domain-containing protein</fullName>
    </recommendedName>
</protein>
<gene>
    <name evidence="4" type="ORF">CIB95_05495</name>
</gene>
<evidence type="ECO:0000313" key="5">
    <source>
        <dbReference type="Proteomes" id="UP000217083"/>
    </source>
</evidence>
<name>A0A263BXA9_9BACI</name>
<organism evidence="4 5">
    <name type="scientific">Lottiidibacillus patelloidae</name>
    <dbReference type="NCBI Taxonomy" id="2670334"/>
    <lineage>
        <taxon>Bacteria</taxon>
        <taxon>Bacillati</taxon>
        <taxon>Bacillota</taxon>
        <taxon>Bacilli</taxon>
        <taxon>Bacillales</taxon>
        <taxon>Bacillaceae</taxon>
        <taxon>Lottiidibacillus</taxon>
    </lineage>
</organism>
<dbReference type="Pfam" id="PF13921">
    <property type="entry name" value="Myb_DNA-bind_6"/>
    <property type="match status" value="1"/>
</dbReference>
<dbReference type="InterPro" id="IPR001005">
    <property type="entry name" value="SANT/Myb"/>
</dbReference>
<evidence type="ECO:0000256" key="1">
    <source>
        <dbReference type="SAM" id="Coils"/>
    </source>
</evidence>
<evidence type="ECO:0000313" key="4">
    <source>
        <dbReference type="EMBL" id="OZM57816.1"/>
    </source>
</evidence>
<accession>A0A263BXA9</accession>
<dbReference type="PANTHER" id="PTHR41302:SF2">
    <property type="entry name" value="PRESPORE SPECIFIC TRANSCRIPTIONAL ACTIVATOR RSFA"/>
    <property type="match status" value="1"/>
</dbReference>
<feature type="domain" description="Myb-like" evidence="3">
    <location>
        <begin position="1"/>
        <end position="56"/>
    </location>
</feature>
<keyword evidence="5" id="KW-1185">Reference proteome</keyword>
<feature type="region of interest" description="Disordered" evidence="2">
    <location>
        <begin position="112"/>
        <end position="144"/>
    </location>
</feature>
<dbReference type="PROSITE" id="PS50090">
    <property type="entry name" value="MYB_LIKE"/>
    <property type="match status" value="1"/>
</dbReference>
<dbReference type="PANTHER" id="PTHR41302">
    <property type="entry name" value="PRESPORE-SPECIFIC TRANSCRIPTIONAL REGULATOR RSFA-RELATED"/>
    <property type="match status" value="1"/>
</dbReference>
<feature type="compositionally biased region" description="Polar residues" evidence="2">
    <location>
        <begin position="124"/>
        <end position="133"/>
    </location>
</feature>
<dbReference type="InterPro" id="IPR014243">
    <property type="entry name" value="RsfA-like"/>
</dbReference>
<proteinExistence type="predicted"/>
<dbReference type="RefSeq" id="WP_094922960.1">
    <property type="nucleotide sequence ID" value="NZ_NPIA01000002.1"/>
</dbReference>
<sequence length="265" mass="30627">MKVRQDAWSHEDDLLLAETVLRHIRDGGTQLQAFEEVGDHLNRTSAACGFRWNAVVRRKYEQAISLAKKQRKERKRALAKQQAAANDRKTYQNPQSFSAFEFGEEYIPLSERKSHTSEHKEEQQSTVVNQTSNEKQEREMSAYGSNRTVQTAANMNGSTTANEMSLKDVIAFLQNLNYSNSSSQKLQLENERLKQDLQSLLDENENLKRKVKRLEQDQETIQEDYQSLIKIMDRARRMVVFSDDENVSSTSFKMDKNGNLEKIAK</sequence>
<comment type="caution">
    <text evidence="4">The sequence shown here is derived from an EMBL/GenBank/DDBJ whole genome shotgun (WGS) entry which is preliminary data.</text>
</comment>
<dbReference type="Gene3D" id="1.20.5.340">
    <property type="match status" value="1"/>
</dbReference>
<reference evidence="4 5" key="2">
    <citation type="submission" date="2017-09" db="EMBL/GenBank/DDBJ databases">
        <title>Bacillus patelloidae sp. nov., isolated from the intestinal tract of a marine limpet.</title>
        <authorList>
            <person name="Liu R."/>
            <person name="Dong C."/>
            <person name="Shao Z."/>
        </authorList>
    </citation>
    <scope>NUCLEOTIDE SEQUENCE [LARGE SCALE GENOMIC DNA]</scope>
    <source>
        <strain evidence="4 5">SA5d-4</strain>
    </source>
</reference>
<reference evidence="5" key="1">
    <citation type="submission" date="2017-08" db="EMBL/GenBank/DDBJ databases">
        <authorList>
            <person name="Huang Z."/>
        </authorList>
    </citation>
    <scope>NUCLEOTIDE SEQUENCE [LARGE SCALE GENOMIC DNA]</scope>
    <source>
        <strain evidence="5">SA5d-4</strain>
    </source>
</reference>
<evidence type="ECO:0000259" key="3">
    <source>
        <dbReference type="PROSITE" id="PS50090"/>
    </source>
</evidence>
<dbReference type="NCBIfam" id="TIGR02894">
    <property type="entry name" value="DNA_bind_RsfA"/>
    <property type="match status" value="1"/>
</dbReference>
<feature type="coiled-coil region" evidence="1">
    <location>
        <begin position="183"/>
        <end position="231"/>
    </location>
</feature>
<feature type="compositionally biased region" description="Basic and acidic residues" evidence="2">
    <location>
        <begin position="112"/>
        <end position="123"/>
    </location>
</feature>
<evidence type="ECO:0000256" key="2">
    <source>
        <dbReference type="SAM" id="MobiDB-lite"/>
    </source>
</evidence>
<dbReference type="AlphaFoldDB" id="A0A263BXA9"/>
<dbReference type="Proteomes" id="UP000217083">
    <property type="component" value="Unassembled WGS sequence"/>
</dbReference>
<keyword evidence="1" id="KW-0175">Coiled coil</keyword>
<dbReference type="EMBL" id="NPIA01000002">
    <property type="protein sequence ID" value="OZM57816.1"/>
    <property type="molecule type" value="Genomic_DNA"/>
</dbReference>